<accession>A0ACB0ZJU2</accession>
<comment type="caution">
    <text evidence="1">The sequence shown here is derived from an EMBL/GenBank/DDBJ whole genome shotgun (WGS) entry which is preliminary data.</text>
</comment>
<sequence length="107" mass="11877">MALQLTVDHGPMIFAERMRIQKAGGSVKFLILACDGLWKSFTVDSAVPFVLDCFKRRTASNVKEDEASLWSYIADEICAEAIRGGCGDNVTVIIVVFITKDEMIKLF</sequence>
<dbReference type="EMBL" id="CAVMJV010000037">
    <property type="protein sequence ID" value="CAK5079305.1"/>
    <property type="molecule type" value="Genomic_DNA"/>
</dbReference>
<protein>
    <submittedName>
        <fullName evidence="1">Uncharacterized protein</fullName>
    </submittedName>
</protein>
<proteinExistence type="predicted"/>
<keyword evidence="2" id="KW-1185">Reference proteome</keyword>
<evidence type="ECO:0000313" key="1">
    <source>
        <dbReference type="EMBL" id="CAK5079305.1"/>
    </source>
</evidence>
<evidence type="ECO:0000313" key="2">
    <source>
        <dbReference type="Proteomes" id="UP001497535"/>
    </source>
</evidence>
<reference evidence="1" key="1">
    <citation type="submission" date="2023-11" db="EMBL/GenBank/DDBJ databases">
        <authorList>
            <person name="Poullet M."/>
        </authorList>
    </citation>
    <scope>NUCLEOTIDE SEQUENCE</scope>
    <source>
        <strain evidence="1">E1834</strain>
    </source>
</reference>
<gene>
    <name evidence="1" type="ORF">MENTE1834_LOCUS26404</name>
</gene>
<organism evidence="1 2">
    <name type="scientific">Meloidogyne enterolobii</name>
    <name type="common">Root-knot nematode worm</name>
    <name type="synonym">Meloidogyne mayaguensis</name>
    <dbReference type="NCBI Taxonomy" id="390850"/>
    <lineage>
        <taxon>Eukaryota</taxon>
        <taxon>Metazoa</taxon>
        <taxon>Ecdysozoa</taxon>
        <taxon>Nematoda</taxon>
        <taxon>Chromadorea</taxon>
        <taxon>Rhabditida</taxon>
        <taxon>Tylenchina</taxon>
        <taxon>Tylenchomorpha</taxon>
        <taxon>Tylenchoidea</taxon>
        <taxon>Meloidogynidae</taxon>
        <taxon>Meloidogyninae</taxon>
        <taxon>Meloidogyne</taxon>
    </lineage>
</organism>
<name>A0ACB0ZJU2_MELEN</name>
<dbReference type="Proteomes" id="UP001497535">
    <property type="component" value="Unassembled WGS sequence"/>
</dbReference>